<accession>A0A9P1IGJ7</accession>
<gene>
    <name evidence="2" type="ORF">CAMP_LOCUS7839</name>
</gene>
<proteinExistence type="predicted"/>
<dbReference type="Proteomes" id="UP001152747">
    <property type="component" value="Unassembled WGS sequence"/>
</dbReference>
<dbReference type="AlphaFoldDB" id="A0A9P1IGJ7"/>
<dbReference type="EMBL" id="CANHGI010000003">
    <property type="protein sequence ID" value="CAI5445202.1"/>
    <property type="molecule type" value="Genomic_DNA"/>
</dbReference>
<reference evidence="2" key="1">
    <citation type="submission" date="2022-11" db="EMBL/GenBank/DDBJ databases">
        <authorList>
            <person name="Kikuchi T."/>
        </authorList>
    </citation>
    <scope>NUCLEOTIDE SEQUENCE</scope>
    <source>
        <strain evidence="2">PS1010</strain>
    </source>
</reference>
<feature type="signal peptide" evidence="1">
    <location>
        <begin position="1"/>
        <end position="17"/>
    </location>
</feature>
<sequence>MLAKLLILLTIQSLTIASKMIIVWGSYDTSITDVLYTAEKETIQSDEECWKLFELKTEYEIAFWSDGTCYLNTYPYVAWVGTDDEKTNKIAFKITTDLTKCPDMFKSAKSQNHKISYDEGYWYIESKVDCGELYWTTRGAKTLCYTYWGDRELFTYSSALSVAKDSNEIFSSPMNIKETIDMYYTDAKRNKYLKSRIITDAKRSDSCNTEEKISKPECQYPKGFDFKDSTNPRVSLYEFVENPTISTKNRCVAMLIDLKNSAVNGKFNFVQCEQTCENGYCSHYFVTIKFL</sequence>
<evidence type="ECO:0000256" key="1">
    <source>
        <dbReference type="SAM" id="SignalP"/>
    </source>
</evidence>
<comment type="caution">
    <text evidence="2">The sequence shown here is derived from an EMBL/GenBank/DDBJ whole genome shotgun (WGS) entry which is preliminary data.</text>
</comment>
<keyword evidence="1" id="KW-0732">Signal</keyword>
<organism evidence="2 3">
    <name type="scientific">Caenorhabditis angaria</name>
    <dbReference type="NCBI Taxonomy" id="860376"/>
    <lineage>
        <taxon>Eukaryota</taxon>
        <taxon>Metazoa</taxon>
        <taxon>Ecdysozoa</taxon>
        <taxon>Nematoda</taxon>
        <taxon>Chromadorea</taxon>
        <taxon>Rhabditida</taxon>
        <taxon>Rhabditina</taxon>
        <taxon>Rhabditomorpha</taxon>
        <taxon>Rhabditoidea</taxon>
        <taxon>Rhabditidae</taxon>
        <taxon>Peloderinae</taxon>
        <taxon>Caenorhabditis</taxon>
    </lineage>
</organism>
<evidence type="ECO:0000313" key="2">
    <source>
        <dbReference type="EMBL" id="CAI5445202.1"/>
    </source>
</evidence>
<protein>
    <recommendedName>
        <fullName evidence="4">PAN-3 domain-containing protein</fullName>
    </recommendedName>
</protein>
<evidence type="ECO:0008006" key="4">
    <source>
        <dbReference type="Google" id="ProtNLM"/>
    </source>
</evidence>
<name>A0A9P1IGJ7_9PELO</name>
<evidence type="ECO:0000313" key="3">
    <source>
        <dbReference type="Proteomes" id="UP001152747"/>
    </source>
</evidence>
<feature type="chain" id="PRO_5040492272" description="PAN-3 domain-containing protein" evidence="1">
    <location>
        <begin position="18"/>
        <end position="291"/>
    </location>
</feature>
<keyword evidence="3" id="KW-1185">Reference proteome</keyword>